<feature type="domain" description="C2" evidence="3">
    <location>
        <begin position="1"/>
        <end position="66"/>
    </location>
</feature>
<dbReference type="PANTHER" id="PTHR10024">
    <property type="entry name" value="SYNAPTOTAGMIN"/>
    <property type="match status" value="1"/>
</dbReference>
<dbReference type="GO" id="GO:0030276">
    <property type="term" value="F:clathrin binding"/>
    <property type="evidence" value="ECO:0007669"/>
    <property type="project" value="TreeGrafter"/>
</dbReference>
<dbReference type="InParanoid" id="A0A2I0LHE7"/>
<dbReference type="EMBL" id="AKCR02000700">
    <property type="protein sequence ID" value="PKK16860.1"/>
    <property type="molecule type" value="Genomic_DNA"/>
</dbReference>
<comment type="caution">
    <text evidence="4">The sequence shown here is derived from an EMBL/GenBank/DDBJ whole genome shotgun (WGS) entry which is preliminary data.</text>
</comment>
<dbReference type="GO" id="GO:0005544">
    <property type="term" value="F:calcium-dependent phospholipid binding"/>
    <property type="evidence" value="ECO:0007669"/>
    <property type="project" value="TreeGrafter"/>
</dbReference>
<dbReference type="Pfam" id="PF00168">
    <property type="entry name" value="C2"/>
    <property type="match status" value="2"/>
</dbReference>
<dbReference type="PRINTS" id="PR00399">
    <property type="entry name" value="SYNAPTOTAGMN"/>
</dbReference>
<name>A0A2I0LHE7_COLLI</name>
<dbReference type="InterPro" id="IPR001565">
    <property type="entry name" value="Synaptotagmin"/>
</dbReference>
<dbReference type="InterPro" id="IPR035892">
    <property type="entry name" value="C2_domain_sf"/>
</dbReference>
<feature type="domain" description="C2" evidence="3">
    <location>
        <begin position="77"/>
        <end position="210"/>
    </location>
</feature>
<dbReference type="InterPro" id="IPR000008">
    <property type="entry name" value="C2_dom"/>
</dbReference>
<evidence type="ECO:0000256" key="1">
    <source>
        <dbReference type="ARBA" id="ARBA00006996"/>
    </source>
</evidence>
<dbReference type="STRING" id="8932.A0A2I0LHE7"/>
<dbReference type="GO" id="GO:0017156">
    <property type="term" value="P:calcium-ion regulated exocytosis"/>
    <property type="evidence" value="ECO:0007669"/>
    <property type="project" value="TreeGrafter"/>
</dbReference>
<dbReference type="GO" id="GO:0005886">
    <property type="term" value="C:plasma membrane"/>
    <property type="evidence" value="ECO:0007669"/>
    <property type="project" value="TreeGrafter"/>
</dbReference>
<dbReference type="SUPFAM" id="SSF49562">
    <property type="entry name" value="C2 domain (Calcium/lipid-binding domain, CaLB)"/>
    <property type="match status" value="2"/>
</dbReference>
<dbReference type="PRINTS" id="PR00360">
    <property type="entry name" value="C2DOMAIN"/>
</dbReference>
<organism evidence="4 5">
    <name type="scientific">Columba livia</name>
    <name type="common">Rock dove</name>
    <dbReference type="NCBI Taxonomy" id="8932"/>
    <lineage>
        <taxon>Eukaryota</taxon>
        <taxon>Metazoa</taxon>
        <taxon>Chordata</taxon>
        <taxon>Craniata</taxon>
        <taxon>Vertebrata</taxon>
        <taxon>Euteleostomi</taxon>
        <taxon>Archelosauria</taxon>
        <taxon>Archosauria</taxon>
        <taxon>Dinosauria</taxon>
        <taxon>Saurischia</taxon>
        <taxon>Theropoda</taxon>
        <taxon>Coelurosauria</taxon>
        <taxon>Aves</taxon>
        <taxon>Neognathae</taxon>
        <taxon>Neoaves</taxon>
        <taxon>Columbimorphae</taxon>
        <taxon>Columbiformes</taxon>
        <taxon>Columbidae</taxon>
        <taxon>Columba</taxon>
    </lineage>
</organism>
<evidence type="ECO:0000313" key="5">
    <source>
        <dbReference type="Proteomes" id="UP000053872"/>
    </source>
</evidence>
<dbReference type="Gene3D" id="2.60.40.150">
    <property type="entry name" value="C2 domain"/>
    <property type="match status" value="2"/>
</dbReference>
<evidence type="ECO:0000256" key="2">
    <source>
        <dbReference type="ARBA" id="ARBA00022737"/>
    </source>
</evidence>
<evidence type="ECO:0000313" key="4">
    <source>
        <dbReference type="EMBL" id="PKK16860.1"/>
    </source>
</evidence>
<comment type="similarity">
    <text evidence="1">Belongs to the synaptotagmin family.</text>
</comment>
<keyword evidence="2" id="KW-0677">Repeat</keyword>
<feature type="non-terminal residue" evidence="4">
    <location>
        <position position="1"/>
    </location>
</feature>
<gene>
    <name evidence="4" type="ORF">A306_00015201</name>
</gene>
<dbReference type="PANTHER" id="PTHR10024:SF176">
    <property type="entry name" value="SYNAPTOTAGMIN-3"/>
    <property type="match status" value="1"/>
</dbReference>
<dbReference type="CDD" id="cd08403">
    <property type="entry name" value="C2B_Synaptotagmin-3-5-6-9-10"/>
    <property type="match status" value="1"/>
</dbReference>
<reference evidence="4 5" key="1">
    <citation type="journal article" date="2013" name="Science">
        <title>Genomic diversity and evolution of the head crest in the rock pigeon.</title>
        <authorList>
            <person name="Shapiro M.D."/>
            <person name="Kronenberg Z."/>
            <person name="Li C."/>
            <person name="Domyan E.T."/>
            <person name="Pan H."/>
            <person name="Campbell M."/>
            <person name="Tan H."/>
            <person name="Huff C.D."/>
            <person name="Hu H."/>
            <person name="Vickrey A.I."/>
            <person name="Nielsen S.C."/>
            <person name="Stringham S.A."/>
            <person name="Hu H."/>
            <person name="Willerslev E."/>
            <person name="Gilbert M.T."/>
            <person name="Yandell M."/>
            <person name="Zhang G."/>
            <person name="Wang J."/>
        </authorList>
    </citation>
    <scope>NUCLEOTIDE SEQUENCE [LARGE SCALE GENOMIC DNA]</scope>
    <source>
        <tissue evidence="4">Blood</tissue>
    </source>
</reference>
<dbReference type="GO" id="GO:0070382">
    <property type="term" value="C:exocytic vesicle"/>
    <property type="evidence" value="ECO:0007669"/>
    <property type="project" value="TreeGrafter"/>
</dbReference>
<keyword evidence="5" id="KW-1185">Reference proteome</keyword>
<dbReference type="PROSITE" id="PS50004">
    <property type="entry name" value="C2"/>
    <property type="match status" value="2"/>
</dbReference>
<dbReference type="AlphaFoldDB" id="A0A2I0LHE7"/>
<dbReference type="GO" id="GO:0001786">
    <property type="term" value="F:phosphatidylserine binding"/>
    <property type="evidence" value="ECO:0007669"/>
    <property type="project" value="TreeGrafter"/>
</dbReference>
<sequence>VHRRTLNPVFEETFSFGVPFAELPSRRLHFSVYDFDRFSRHDLIGHVVLDNLLEAVERGADVPIWRDILEGPQEKAELGELNFSLCYLPTAGRLTVTVIRATNLRAMDLTGYSDPYVKASLMSEGRRLKKRKTSIKKNTLNPSYNEALVFDLPQDSVRLVGLTIAVMDYDCIGHNEVIGLCHVGPGAEPRGREHWERMLANPRKPVEQWHPLVEVRDTTPHLSACPVSVCPLVEVRDTTPHLSACPVSVCPLVEVRDTTPHLSACPVSACPVSVCLSVCPVSVCPLVEVRDTTPHLSACPVSEKSLVTPRDKPGSALENVGPD</sequence>
<dbReference type="SMART" id="SM00239">
    <property type="entry name" value="C2"/>
    <property type="match status" value="2"/>
</dbReference>
<dbReference type="GO" id="GO:0000149">
    <property type="term" value="F:SNARE binding"/>
    <property type="evidence" value="ECO:0007669"/>
    <property type="project" value="TreeGrafter"/>
</dbReference>
<dbReference type="FunFam" id="2.60.40.150:FF:000005">
    <property type="entry name" value="Synaptotagmin 6"/>
    <property type="match status" value="1"/>
</dbReference>
<dbReference type="GO" id="GO:0005509">
    <property type="term" value="F:calcium ion binding"/>
    <property type="evidence" value="ECO:0007669"/>
    <property type="project" value="TreeGrafter"/>
</dbReference>
<protein>
    <submittedName>
        <fullName evidence="4">Synaptotagmin-3</fullName>
    </submittedName>
</protein>
<dbReference type="Proteomes" id="UP000053872">
    <property type="component" value="Unassembled WGS sequence"/>
</dbReference>
<evidence type="ECO:0000259" key="3">
    <source>
        <dbReference type="PROSITE" id="PS50004"/>
    </source>
</evidence>
<proteinExistence type="inferred from homology"/>
<accession>A0A2I0LHE7</accession>